<evidence type="ECO:0000256" key="6">
    <source>
        <dbReference type="ARBA" id="ARBA00023136"/>
    </source>
</evidence>
<dbReference type="Pfam" id="PF02133">
    <property type="entry name" value="Transp_cyt_pur"/>
    <property type="match status" value="1"/>
</dbReference>
<dbReference type="RefSeq" id="WP_387898393.1">
    <property type="nucleotide sequence ID" value="NZ_JBIAPK010000012.1"/>
</dbReference>
<keyword evidence="10" id="KW-1185">Reference proteome</keyword>
<dbReference type="PIRSF" id="PIRSF002744">
    <property type="entry name" value="Pur-cyt_permease"/>
    <property type="match status" value="1"/>
</dbReference>
<comment type="caution">
    <text evidence="9">The sequence shown here is derived from an EMBL/GenBank/DDBJ whole genome shotgun (WGS) entry which is preliminary data.</text>
</comment>
<dbReference type="InterPro" id="IPR001248">
    <property type="entry name" value="Pur-cyt_permease"/>
</dbReference>
<sequence length="516" mass="53997">MAVKPLQRSLAEHSGADVIESLSIQHVPFAERHGKLWKQGPFWFQGNFQPFTLSLGFIGPGLGLSVGWTVLASALGLLVGTFFMAFHASQGPRLGLPQMIQSRGQFGYRGVIVPLAATLFTFVGFNVVDTIIIGNGLQAVFGWDATVVGIGITVIAVVLAVYGHDWLHRAFQVLFWCSAPCWLVLSVGILAGQVAGSAEAGADGGGGGGVGVGGFTLVAFMVQFTAAAGYNISYAPYVSDYSRYLPRDTPTPRIIASVFGGAAGSPMWLIPIGAWMAATLGVNDPLAGILDAGDQVVPGLGAVLTLLSVLALVATMGLNAYSGMLTVLTGVDSVRPLRPGRRARVLTISGLAVVWCAVGLSVSADFSTALGNALLLMLYLLIPWTAVNLVDYFFVRRGHYAITHLFRPDGIYGTWAWRGLVAYGVGLALMVPFMVVGPFTGPVAEALGGVDVAFVVGLAVSGVLYYVLTRRLDLTTEEPAVAASERELALGEPVLVNDSPTAAGTPVVNGTSAVDK</sequence>
<feature type="transmembrane region" description="Helical" evidence="8">
    <location>
        <begin position="343"/>
        <end position="362"/>
    </location>
</feature>
<name>A0ABW6RNG5_9ACTN</name>
<keyword evidence="6 7" id="KW-0472">Membrane</keyword>
<evidence type="ECO:0000313" key="10">
    <source>
        <dbReference type="Proteomes" id="UP001601976"/>
    </source>
</evidence>
<dbReference type="InterPro" id="IPR026030">
    <property type="entry name" value="Pur-cyt_permease_Fcy2/21/22"/>
</dbReference>
<evidence type="ECO:0000256" key="2">
    <source>
        <dbReference type="ARBA" id="ARBA00008974"/>
    </source>
</evidence>
<feature type="transmembrane region" description="Helical" evidence="8">
    <location>
        <begin position="173"/>
        <end position="192"/>
    </location>
</feature>
<keyword evidence="5 8" id="KW-1133">Transmembrane helix</keyword>
<protein>
    <submittedName>
        <fullName evidence="9">Purine-cytosine permease family protein</fullName>
    </submittedName>
</protein>
<feature type="transmembrane region" description="Helical" evidence="8">
    <location>
        <begin position="212"/>
        <end position="233"/>
    </location>
</feature>
<feature type="transmembrane region" description="Helical" evidence="8">
    <location>
        <begin position="106"/>
        <end position="128"/>
    </location>
</feature>
<evidence type="ECO:0000256" key="4">
    <source>
        <dbReference type="ARBA" id="ARBA00022692"/>
    </source>
</evidence>
<dbReference type="Gene3D" id="1.10.4160.10">
    <property type="entry name" value="Hydantoin permease"/>
    <property type="match status" value="1"/>
</dbReference>
<keyword evidence="3 7" id="KW-0813">Transport</keyword>
<comment type="subcellular location">
    <subcellularLocation>
        <location evidence="1">Membrane</location>
        <topology evidence="1">Multi-pass membrane protein</topology>
    </subcellularLocation>
</comment>
<dbReference type="PANTHER" id="PTHR31806">
    <property type="entry name" value="PURINE-CYTOSINE PERMEASE FCY2-RELATED"/>
    <property type="match status" value="1"/>
</dbReference>
<keyword evidence="4 8" id="KW-0812">Transmembrane</keyword>
<evidence type="ECO:0000256" key="1">
    <source>
        <dbReference type="ARBA" id="ARBA00004141"/>
    </source>
</evidence>
<proteinExistence type="inferred from homology"/>
<feature type="transmembrane region" description="Helical" evidence="8">
    <location>
        <begin position="254"/>
        <end position="276"/>
    </location>
</feature>
<gene>
    <name evidence="9" type="ORF">ACFYWW_30875</name>
</gene>
<comment type="similarity">
    <text evidence="2 7">Belongs to the purine-cytosine permease (2.A.39) family.</text>
</comment>
<dbReference type="Proteomes" id="UP001601976">
    <property type="component" value="Unassembled WGS sequence"/>
</dbReference>
<feature type="transmembrane region" description="Helical" evidence="8">
    <location>
        <begin position="374"/>
        <end position="394"/>
    </location>
</feature>
<evidence type="ECO:0000256" key="5">
    <source>
        <dbReference type="ARBA" id="ARBA00022989"/>
    </source>
</evidence>
<evidence type="ECO:0000256" key="7">
    <source>
        <dbReference type="PIRNR" id="PIRNR002744"/>
    </source>
</evidence>
<feature type="transmembrane region" description="Helical" evidence="8">
    <location>
        <begin position="296"/>
        <end position="322"/>
    </location>
</feature>
<evidence type="ECO:0000256" key="3">
    <source>
        <dbReference type="ARBA" id="ARBA00022448"/>
    </source>
</evidence>
<organism evidence="9 10">
    <name type="scientific">Streptomyces flavidovirens</name>
    <dbReference type="NCBI Taxonomy" id="67298"/>
    <lineage>
        <taxon>Bacteria</taxon>
        <taxon>Bacillati</taxon>
        <taxon>Actinomycetota</taxon>
        <taxon>Actinomycetes</taxon>
        <taxon>Kitasatosporales</taxon>
        <taxon>Streptomycetaceae</taxon>
        <taxon>Streptomyces</taxon>
    </lineage>
</organism>
<feature type="transmembrane region" description="Helical" evidence="8">
    <location>
        <begin position="140"/>
        <end position="161"/>
    </location>
</feature>
<feature type="transmembrane region" description="Helical" evidence="8">
    <location>
        <begin position="415"/>
        <end position="435"/>
    </location>
</feature>
<evidence type="ECO:0000313" key="9">
    <source>
        <dbReference type="EMBL" id="MFF3343066.1"/>
    </source>
</evidence>
<feature type="transmembrane region" description="Helical" evidence="8">
    <location>
        <begin position="447"/>
        <end position="468"/>
    </location>
</feature>
<reference evidence="9 10" key="1">
    <citation type="submission" date="2024-10" db="EMBL/GenBank/DDBJ databases">
        <title>The Natural Products Discovery Center: Release of the First 8490 Sequenced Strains for Exploring Actinobacteria Biosynthetic Diversity.</title>
        <authorList>
            <person name="Kalkreuter E."/>
            <person name="Kautsar S.A."/>
            <person name="Yang D."/>
            <person name="Bader C.D."/>
            <person name="Teijaro C.N."/>
            <person name="Fluegel L."/>
            <person name="Davis C.M."/>
            <person name="Simpson J.R."/>
            <person name="Lauterbach L."/>
            <person name="Steele A.D."/>
            <person name="Gui C."/>
            <person name="Meng S."/>
            <person name="Li G."/>
            <person name="Viehrig K."/>
            <person name="Ye F."/>
            <person name="Su P."/>
            <person name="Kiefer A.F."/>
            <person name="Nichols A."/>
            <person name="Cepeda A.J."/>
            <person name="Yan W."/>
            <person name="Fan B."/>
            <person name="Jiang Y."/>
            <person name="Adhikari A."/>
            <person name="Zheng C.-J."/>
            <person name="Schuster L."/>
            <person name="Cowan T.M."/>
            <person name="Smanski M.J."/>
            <person name="Chevrette M.G."/>
            <person name="De Carvalho L.P.S."/>
            <person name="Shen B."/>
        </authorList>
    </citation>
    <scope>NUCLEOTIDE SEQUENCE [LARGE SCALE GENOMIC DNA]</scope>
    <source>
        <strain evidence="9 10">NPDC003029</strain>
    </source>
</reference>
<dbReference type="EMBL" id="JBIAPK010000012">
    <property type="protein sequence ID" value="MFF3343066.1"/>
    <property type="molecule type" value="Genomic_DNA"/>
</dbReference>
<dbReference type="PANTHER" id="PTHR31806:SF1">
    <property type="entry name" value="PURINE-CYTOSINE PERMEASE FCY2-RELATED"/>
    <property type="match status" value="1"/>
</dbReference>
<evidence type="ECO:0000256" key="8">
    <source>
        <dbReference type="SAM" id="Phobius"/>
    </source>
</evidence>
<accession>A0ABW6RNG5</accession>
<feature type="transmembrane region" description="Helical" evidence="8">
    <location>
        <begin position="66"/>
        <end position="86"/>
    </location>
</feature>